<feature type="compositionally biased region" description="Low complexity" evidence="1">
    <location>
        <begin position="7"/>
        <end position="20"/>
    </location>
</feature>
<name>A0A918B205_9ACTN</name>
<organism evidence="2 3">
    <name type="scientific">Streptomyces roseolilacinus</name>
    <dbReference type="NCBI Taxonomy" id="66904"/>
    <lineage>
        <taxon>Bacteria</taxon>
        <taxon>Bacillati</taxon>
        <taxon>Actinomycetota</taxon>
        <taxon>Actinomycetes</taxon>
        <taxon>Kitasatosporales</taxon>
        <taxon>Streptomycetaceae</taxon>
        <taxon>Streptomyces</taxon>
    </lineage>
</organism>
<evidence type="ECO:0000313" key="3">
    <source>
        <dbReference type="Proteomes" id="UP000654123"/>
    </source>
</evidence>
<protein>
    <submittedName>
        <fullName evidence="2">Uncharacterized protein</fullName>
    </submittedName>
</protein>
<feature type="region of interest" description="Disordered" evidence="1">
    <location>
        <begin position="40"/>
        <end position="172"/>
    </location>
</feature>
<feature type="compositionally biased region" description="Gly residues" evidence="1">
    <location>
        <begin position="45"/>
        <end position="64"/>
    </location>
</feature>
<reference evidence="2" key="1">
    <citation type="journal article" date="2014" name="Int. J. Syst. Evol. Microbiol.">
        <title>Complete genome sequence of Corynebacterium casei LMG S-19264T (=DSM 44701T), isolated from a smear-ripened cheese.</title>
        <authorList>
            <consortium name="US DOE Joint Genome Institute (JGI-PGF)"/>
            <person name="Walter F."/>
            <person name="Albersmeier A."/>
            <person name="Kalinowski J."/>
            <person name="Ruckert C."/>
        </authorList>
    </citation>
    <scope>NUCLEOTIDE SEQUENCE</scope>
    <source>
        <strain evidence="2">JCM 4335</strain>
    </source>
</reference>
<keyword evidence="3" id="KW-1185">Reference proteome</keyword>
<reference evidence="2" key="2">
    <citation type="submission" date="2020-09" db="EMBL/GenBank/DDBJ databases">
        <authorList>
            <person name="Sun Q."/>
            <person name="Ohkuma M."/>
        </authorList>
    </citation>
    <scope>NUCLEOTIDE SEQUENCE</scope>
    <source>
        <strain evidence="2">JCM 4335</strain>
    </source>
</reference>
<dbReference type="AlphaFoldDB" id="A0A918B205"/>
<sequence>MRDARPGSRSGVGARVVRGGAAAGGRAGLGVLRAGAAAVPVSPRAGGGVGTGGARGGAGAGAAGGDPFVPEARLRTGRGRRGRDEEAGDGPEKRSLPVSGHGERGGSVTRPGPVPPPPSGVIRATPARGRAASPERAPPARRAVHGAAGCSYTRRAPGSGARQAYGGERARR</sequence>
<dbReference type="EMBL" id="BMSV01000006">
    <property type="protein sequence ID" value="GGQ13968.1"/>
    <property type="molecule type" value="Genomic_DNA"/>
</dbReference>
<feature type="compositionally biased region" description="Low complexity" evidence="1">
    <location>
        <begin position="126"/>
        <end position="135"/>
    </location>
</feature>
<evidence type="ECO:0000256" key="1">
    <source>
        <dbReference type="SAM" id="MobiDB-lite"/>
    </source>
</evidence>
<gene>
    <name evidence="2" type="ORF">GCM10010249_36060</name>
</gene>
<proteinExistence type="predicted"/>
<evidence type="ECO:0000313" key="2">
    <source>
        <dbReference type="EMBL" id="GGQ13968.1"/>
    </source>
</evidence>
<feature type="compositionally biased region" description="Basic and acidic residues" evidence="1">
    <location>
        <begin position="82"/>
        <end position="95"/>
    </location>
</feature>
<accession>A0A918B205</accession>
<comment type="caution">
    <text evidence="2">The sequence shown here is derived from an EMBL/GenBank/DDBJ whole genome shotgun (WGS) entry which is preliminary data.</text>
</comment>
<feature type="region of interest" description="Disordered" evidence="1">
    <location>
        <begin position="1"/>
        <end position="24"/>
    </location>
</feature>
<dbReference type="Proteomes" id="UP000654123">
    <property type="component" value="Unassembled WGS sequence"/>
</dbReference>